<evidence type="ECO:0000313" key="9">
    <source>
        <dbReference type="Proteomes" id="UP001249959"/>
    </source>
</evidence>
<evidence type="ECO:0000313" key="8">
    <source>
        <dbReference type="EMBL" id="MDU0808501.1"/>
    </source>
</evidence>
<dbReference type="RefSeq" id="WP_316070429.1">
    <property type="nucleotide sequence ID" value="NZ_JAVNWW010000001.1"/>
</dbReference>
<dbReference type="Gene3D" id="3.40.1190.20">
    <property type="match status" value="1"/>
</dbReference>
<comment type="catalytic activity">
    <reaction evidence="6">
        <text>(6S)-NADPHX + ADP = AMP + phosphate + NADPH + H(+)</text>
        <dbReference type="Rhea" id="RHEA:32235"/>
        <dbReference type="ChEBI" id="CHEBI:15378"/>
        <dbReference type="ChEBI" id="CHEBI:43474"/>
        <dbReference type="ChEBI" id="CHEBI:57783"/>
        <dbReference type="ChEBI" id="CHEBI:64076"/>
        <dbReference type="ChEBI" id="CHEBI:456215"/>
        <dbReference type="ChEBI" id="CHEBI:456216"/>
        <dbReference type="EC" id="4.2.1.136"/>
    </reaction>
</comment>
<keyword evidence="5 6" id="KW-0456">Lyase</keyword>
<evidence type="ECO:0000256" key="1">
    <source>
        <dbReference type="ARBA" id="ARBA00022741"/>
    </source>
</evidence>
<feature type="binding site" evidence="6">
    <location>
        <position position="215"/>
    </location>
    <ligand>
        <name>(6S)-NADPHX</name>
        <dbReference type="ChEBI" id="CHEBI:64076"/>
    </ligand>
</feature>
<gene>
    <name evidence="6" type="primary">nnrD</name>
    <name evidence="8" type="ORF">PQG45_05565</name>
</gene>
<evidence type="ECO:0000256" key="4">
    <source>
        <dbReference type="ARBA" id="ARBA00023027"/>
    </source>
</evidence>
<proteinExistence type="inferred from homology"/>
<keyword evidence="4 6" id="KW-0520">NAD</keyword>
<dbReference type="HAMAP" id="MF_01965">
    <property type="entry name" value="NADHX_dehydratase"/>
    <property type="match status" value="1"/>
</dbReference>
<keyword evidence="9" id="KW-1185">Reference proteome</keyword>
<evidence type="ECO:0000256" key="2">
    <source>
        <dbReference type="ARBA" id="ARBA00022840"/>
    </source>
</evidence>
<dbReference type="EC" id="4.2.1.136" evidence="6"/>
<dbReference type="InterPro" id="IPR017953">
    <property type="entry name" value="Carbohydrate_kinase_pred_CS"/>
</dbReference>
<keyword evidence="1 6" id="KW-0547">Nucleotide-binding</keyword>
<dbReference type="NCBIfam" id="TIGR00196">
    <property type="entry name" value="yjeF_cterm"/>
    <property type="match status" value="1"/>
</dbReference>
<comment type="catalytic activity">
    <reaction evidence="6">
        <text>(6S)-NADHX + ADP = AMP + phosphate + NADH + H(+)</text>
        <dbReference type="Rhea" id="RHEA:32223"/>
        <dbReference type="ChEBI" id="CHEBI:15378"/>
        <dbReference type="ChEBI" id="CHEBI:43474"/>
        <dbReference type="ChEBI" id="CHEBI:57945"/>
        <dbReference type="ChEBI" id="CHEBI:64074"/>
        <dbReference type="ChEBI" id="CHEBI:456215"/>
        <dbReference type="ChEBI" id="CHEBI:456216"/>
        <dbReference type="EC" id="4.2.1.136"/>
    </reaction>
</comment>
<dbReference type="InterPro" id="IPR000631">
    <property type="entry name" value="CARKD"/>
</dbReference>
<dbReference type="PROSITE" id="PS51383">
    <property type="entry name" value="YJEF_C_3"/>
    <property type="match status" value="1"/>
</dbReference>
<protein>
    <recommendedName>
        <fullName evidence="6">ADP-dependent (S)-NAD(P)H-hydrate dehydratase</fullName>
        <ecNumber evidence="6">4.2.1.136</ecNumber>
    </recommendedName>
    <alternativeName>
        <fullName evidence="6">ADP-dependent NAD(P)HX dehydratase</fullName>
    </alternativeName>
</protein>
<keyword evidence="3 6" id="KW-0521">NADP</keyword>
<reference evidence="8 9" key="1">
    <citation type="submission" date="2023-09" db="EMBL/GenBank/DDBJ databases">
        <title>Aquirufa genomes.</title>
        <authorList>
            <person name="Pitt A."/>
        </authorList>
    </citation>
    <scope>NUCLEOTIDE SEQUENCE [LARGE SCALE GENOMIC DNA]</scope>
    <source>
        <strain evidence="8 9">LEOWEIH-7C</strain>
    </source>
</reference>
<dbReference type="PANTHER" id="PTHR12592">
    <property type="entry name" value="ATP-DEPENDENT (S)-NAD(P)H-HYDRATE DEHYDRATASE FAMILY MEMBER"/>
    <property type="match status" value="1"/>
</dbReference>
<feature type="domain" description="YjeF C-terminal" evidence="7">
    <location>
        <begin position="5"/>
        <end position="274"/>
    </location>
</feature>
<dbReference type="Pfam" id="PF01256">
    <property type="entry name" value="Carb_kinase"/>
    <property type="match status" value="1"/>
</dbReference>
<feature type="binding site" evidence="6">
    <location>
        <position position="99"/>
    </location>
    <ligand>
        <name>(6S)-NADPHX</name>
        <dbReference type="ChEBI" id="CHEBI:64076"/>
    </ligand>
</feature>
<name>A0ABU3TRK2_9BACT</name>
<dbReference type="InterPro" id="IPR029056">
    <property type="entry name" value="Ribokinase-like"/>
</dbReference>
<dbReference type="EMBL" id="JAVNWW010000001">
    <property type="protein sequence ID" value="MDU0808501.1"/>
    <property type="molecule type" value="Genomic_DNA"/>
</dbReference>
<comment type="caution">
    <text evidence="8">The sequence shown here is derived from an EMBL/GenBank/DDBJ whole genome shotgun (WGS) entry which is preliminary data.</text>
</comment>
<sequence>MNRIDLPWINQIKHNRQPDGHKKSFGHVLIIAGSPGKVGAALLCARAALHAGCGMVTAMIPEEGVGPLLANSPEIMYRTEADLSTINLEPYDAIAFGPGLGFTIQVRRNLEFLLQHYQGPIVFDADALTLLGSYESLISQVKPHHILTPHPGEFARLGGLEFDASQREKQAVDFVSTYPCQLLLKGAPTIVVTSSGALFTNTTGNDGMATAGSGDVLTGIIAALCAQEYTPDVAVRLGAYIHGFSGDLAIQKKSKASLVASDLIDHLGEIRLLD</sequence>
<accession>A0ABU3TRK2</accession>
<dbReference type="CDD" id="cd01171">
    <property type="entry name" value="YXKO-related"/>
    <property type="match status" value="1"/>
</dbReference>
<organism evidence="8 9">
    <name type="scientific">Aquirufa regiilacus</name>
    <dbReference type="NCBI Taxonomy" id="3024868"/>
    <lineage>
        <taxon>Bacteria</taxon>
        <taxon>Pseudomonadati</taxon>
        <taxon>Bacteroidota</taxon>
        <taxon>Cytophagia</taxon>
        <taxon>Cytophagales</taxon>
        <taxon>Flectobacillaceae</taxon>
        <taxon>Aquirufa</taxon>
    </lineage>
</organism>
<feature type="binding site" evidence="6">
    <location>
        <begin position="185"/>
        <end position="189"/>
    </location>
    <ligand>
        <name>AMP</name>
        <dbReference type="ChEBI" id="CHEBI:456215"/>
    </ligand>
</feature>
<feature type="binding site" evidence="6">
    <location>
        <position position="214"/>
    </location>
    <ligand>
        <name>AMP</name>
        <dbReference type="ChEBI" id="CHEBI:456215"/>
    </ligand>
</feature>
<dbReference type="PROSITE" id="PS01050">
    <property type="entry name" value="YJEF_C_2"/>
    <property type="match status" value="1"/>
</dbReference>
<keyword evidence="2 6" id="KW-0067">ATP-binding</keyword>
<comment type="subunit">
    <text evidence="6">Homotetramer.</text>
</comment>
<feature type="binding site" evidence="6">
    <location>
        <position position="150"/>
    </location>
    <ligand>
        <name>(6S)-NADPHX</name>
        <dbReference type="ChEBI" id="CHEBI:64076"/>
    </ligand>
</feature>
<dbReference type="PANTHER" id="PTHR12592:SF0">
    <property type="entry name" value="ATP-DEPENDENT (S)-NAD(P)H-HYDRATE DEHYDRATASE"/>
    <property type="match status" value="1"/>
</dbReference>
<evidence type="ECO:0000256" key="3">
    <source>
        <dbReference type="ARBA" id="ARBA00022857"/>
    </source>
</evidence>
<dbReference type="Proteomes" id="UP001249959">
    <property type="component" value="Unassembled WGS sequence"/>
</dbReference>
<dbReference type="SUPFAM" id="SSF53613">
    <property type="entry name" value="Ribokinase-like"/>
    <property type="match status" value="1"/>
</dbReference>
<evidence type="ECO:0000256" key="6">
    <source>
        <dbReference type="HAMAP-Rule" id="MF_01965"/>
    </source>
</evidence>
<comment type="similarity">
    <text evidence="6">Belongs to the NnrD/CARKD family.</text>
</comment>
<comment type="function">
    <text evidence="6">Catalyzes the dehydration of the S-form of NAD(P)HX at the expense of ADP, which is converted to AMP. Together with NAD(P)HX epimerase, which catalyzes the epimerization of the S- and R-forms, the enzyme allows the repair of both epimers of NAD(P)HX, a damaged form of NAD(P)H that is a result of enzymatic or heat-dependent hydration.</text>
</comment>
<comment type="cofactor">
    <cofactor evidence="6">
        <name>Mg(2+)</name>
        <dbReference type="ChEBI" id="CHEBI:18420"/>
    </cofactor>
</comment>
<evidence type="ECO:0000259" key="7">
    <source>
        <dbReference type="PROSITE" id="PS51383"/>
    </source>
</evidence>
<feature type="binding site" evidence="6">
    <location>
        <position position="40"/>
    </location>
    <ligand>
        <name>(6S)-NADPHX</name>
        <dbReference type="ChEBI" id="CHEBI:64076"/>
    </ligand>
</feature>
<evidence type="ECO:0000256" key="5">
    <source>
        <dbReference type="ARBA" id="ARBA00023239"/>
    </source>
</evidence>